<organism evidence="2 3">
    <name type="scientific">Mesorhizobium plurifarium</name>
    <dbReference type="NCBI Taxonomy" id="69974"/>
    <lineage>
        <taxon>Bacteria</taxon>
        <taxon>Pseudomonadati</taxon>
        <taxon>Pseudomonadota</taxon>
        <taxon>Alphaproteobacteria</taxon>
        <taxon>Hyphomicrobiales</taxon>
        <taxon>Phyllobacteriaceae</taxon>
        <taxon>Mesorhizobium</taxon>
    </lineage>
</organism>
<name>A0A090DI59_MESPL</name>
<keyword evidence="1" id="KW-0472">Membrane</keyword>
<evidence type="ECO:0000313" key="2">
    <source>
        <dbReference type="EMBL" id="CDX13378.1"/>
    </source>
</evidence>
<feature type="transmembrane region" description="Helical" evidence="1">
    <location>
        <begin position="57"/>
        <end position="77"/>
    </location>
</feature>
<dbReference type="EMBL" id="CCMZ01000006">
    <property type="protein sequence ID" value="CDX13378.1"/>
    <property type="molecule type" value="Genomic_DNA"/>
</dbReference>
<dbReference type="AlphaFoldDB" id="A0A090DI59"/>
<protein>
    <submittedName>
        <fullName evidence="2">Uncharacterized protein</fullName>
    </submittedName>
</protein>
<keyword evidence="1" id="KW-0812">Transmembrane</keyword>
<sequence>MVSAAAFHSSTLFASPSTSHPQPMRSSIPVMELRHGRTYVPAMVGLMVLREALRAKVVVVLLPASAATMPGIAIDLVSFRPLIRFMGHPSSFCASAIRA</sequence>
<gene>
    <name evidence="2" type="ORF">MPL3356_140173</name>
</gene>
<keyword evidence="1" id="KW-1133">Transmembrane helix</keyword>
<evidence type="ECO:0000256" key="1">
    <source>
        <dbReference type="SAM" id="Phobius"/>
    </source>
</evidence>
<proteinExistence type="predicted"/>
<keyword evidence="3" id="KW-1185">Reference proteome</keyword>
<evidence type="ECO:0000313" key="3">
    <source>
        <dbReference type="Proteomes" id="UP000045285"/>
    </source>
</evidence>
<dbReference type="Proteomes" id="UP000045285">
    <property type="component" value="Unassembled WGS sequence"/>
</dbReference>
<reference evidence="3" key="1">
    <citation type="submission" date="2014-08" db="EMBL/GenBank/DDBJ databases">
        <authorList>
            <person name="Moulin L."/>
        </authorList>
    </citation>
    <scope>NUCLEOTIDE SEQUENCE [LARGE SCALE GENOMIC DNA]</scope>
</reference>
<accession>A0A090DI59</accession>